<feature type="compositionally biased region" description="Low complexity" evidence="1">
    <location>
        <begin position="126"/>
        <end position="165"/>
    </location>
</feature>
<protein>
    <submittedName>
        <fullName evidence="2">Uncharacterized protein</fullName>
    </submittedName>
</protein>
<sequence>MAITTRENTGTENIPADTDAAINNANTAVPAAHAAPLTAPDRPGTAAPDTDPTVGTDTRAEAVWAALNAEPGATATAIGAAAGLSRMVAGKILNQLDSDGRARRELGTNDGQTRGRAADRWYPINADTTAPDTSASDTPDAETPGTAPAVPDADTPDADTPLGDTVEAADEETLPAADGTAAPGPVAARRDEGEPVEGAHDQPEELGDEAPDEGPDQAHVSVPGADPSEPVSESVSGPVVDDPAWARVRAELAELIDLLGGVALAKDDGNDVMALGCLEMAMARIASVHRDARAVLTGIDAAPARAVPGARPGGASGGMGGGVRPGALRDRVYAHLIEYPGKDFTPYEIGKVLDASSGAVANALDRLVNLGLAVLTCERPRRFALAPTDAPTGVPSEASAADTYTG</sequence>
<reference evidence="2 3" key="1">
    <citation type="submission" date="2020-08" db="EMBL/GenBank/DDBJ databases">
        <title>Sequencing the genomes of 1000 actinobacteria strains.</title>
        <authorList>
            <person name="Klenk H.-P."/>
        </authorList>
    </citation>
    <scope>NUCLEOTIDE SEQUENCE [LARGE SCALE GENOMIC DNA]</scope>
    <source>
        <strain evidence="2 3">DSM 43768</strain>
    </source>
</reference>
<proteinExistence type="predicted"/>
<evidence type="ECO:0000256" key="1">
    <source>
        <dbReference type="SAM" id="MobiDB-lite"/>
    </source>
</evidence>
<evidence type="ECO:0000313" key="2">
    <source>
        <dbReference type="EMBL" id="MBB6553325.1"/>
    </source>
</evidence>
<name>A0A7X0P125_9ACTN</name>
<dbReference type="RefSeq" id="WP_185107480.1">
    <property type="nucleotide sequence ID" value="NZ_JACHMI010000001.1"/>
</dbReference>
<dbReference type="Proteomes" id="UP000565579">
    <property type="component" value="Unassembled WGS sequence"/>
</dbReference>
<dbReference type="SUPFAM" id="SSF46785">
    <property type="entry name" value="Winged helix' DNA-binding domain"/>
    <property type="match status" value="1"/>
</dbReference>
<feature type="compositionally biased region" description="Acidic residues" evidence="1">
    <location>
        <begin position="204"/>
        <end position="215"/>
    </location>
</feature>
<feature type="region of interest" description="Disordered" evidence="1">
    <location>
        <begin position="386"/>
        <end position="406"/>
    </location>
</feature>
<feature type="region of interest" description="Disordered" evidence="1">
    <location>
        <begin position="35"/>
        <end position="55"/>
    </location>
</feature>
<evidence type="ECO:0000313" key="3">
    <source>
        <dbReference type="Proteomes" id="UP000565579"/>
    </source>
</evidence>
<comment type="caution">
    <text evidence="2">The sequence shown here is derived from an EMBL/GenBank/DDBJ whole genome shotgun (WGS) entry which is preliminary data.</text>
</comment>
<organism evidence="2 3">
    <name type="scientific">Nonomuraea rubra</name>
    <dbReference type="NCBI Taxonomy" id="46180"/>
    <lineage>
        <taxon>Bacteria</taxon>
        <taxon>Bacillati</taxon>
        <taxon>Actinomycetota</taxon>
        <taxon>Actinomycetes</taxon>
        <taxon>Streptosporangiales</taxon>
        <taxon>Streptosporangiaceae</taxon>
        <taxon>Nonomuraea</taxon>
    </lineage>
</organism>
<feature type="compositionally biased region" description="Low complexity" evidence="1">
    <location>
        <begin position="226"/>
        <end position="238"/>
    </location>
</feature>
<gene>
    <name evidence="2" type="ORF">HD593_008120</name>
</gene>
<dbReference type="EMBL" id="JACHMI010000001">
    <property type="protein sequence ID" value="MBB6553325.1"/>
    <property type="molecule type" value="Genomic_DNA"/>
</dbReference>
<keyword evidence="3" id="KW-1185">Reference proteome</keyword>
<feature type="region of interest" description="Disordered" evidence="1">
    <location>
        <begin position="102"/>
        <end position="238"/>
    </location>
</feature>
<dbReference type="InterPro" id="IPR036390">
    <property type="entry name" value="WH_DNA-bd_sf"/>
</dbReference>
<feature type="compositionally biased region" description="Basic and acidic residues" evidence="1">
    <location>
        <begin position="188"/>
        <end position="203"/>
    </location>
</feature>
<accession>A0A7X0P125</accession>
<dbReference type="AlphaFoldDB" id="A0A7X0P125"/>